<evidence type="ECO:0000313" key="3">
    <source>
        <dbReference type="Proteomes" id="UP000035963"/>
    </source>
</evidence>
<dbReference type="InterPro" id="IPR036390">
    <property type="entry name" value="WH_DNA-bd_sf"/>
</dbReference>
<reference evidence="2 3" key="1">
    <citation type="journal article" date="2015" name="Genome Announc.">
        <title>Draft Genome Sequence of Burkholderia sp. Strain PML1(12), an Ectomycorrhizosphere-Inhabiting Bacterium with Effective Mineral-Weathering Ability.</title>
        <authorList>
            <person name="Uroz S."/>
            <person name="Oger P."/>
        </authorList>
    </citation>
    <scope>NUCLEOTIDE SEQUENCE [LARGE SCALE GENOMIC DNA]</scope>
    <source>
        <strain evidence="3">PML1(12)</strain>
    </source>
</reference>
<dbReference type="PANTHER" id="PTHR33164">
    <property type="entry name" value="TRANSCRIPTIONAL REGULATOR, MARR FAMILY"/>
    <property type="match status" value="1"/>
</dbReference>
<accession>A0A0J1CYD9</accession>
<evidence type="ECO:0000259" key="1">
    <source>
        <dbReference type="PROSITE" id="PS50995"/>
    </source>
</evidence>
<dbReference type="PRINTS" id="PR00598">
    <property type="entry name" value="HTHMARR"/>
</dbReference>
<dbReference type="InterPro" id="IPR036388">
    <property type="entry name" value="WH-like_DNA-bd_sf"/>
</dbReference>
<dbReference type="AlphaFoldDB" id="A0A0J1CYD9"/>
<comment type="caution">
    <text evidence="2">The sequence shown here is derived from an EMBL/GenBank/DDBJ whole genome shotgun (WGS) entry which is preliminary data.</text>
</comment>
<protein>
    <recommendedName>
        <fullName evidence="1">HTH marR-type domain-containing protein</fullName>
    </recommendedName>
</protein>
<dbReference type="PATRIC" id="fig|908627.4.peg.3198"/>
<dbReference type="Pfam" id="PF12802">
    <property type="entry name" value="MarR_2"/>
    <property type="match status" value="1"/>
</dbReference>
<dbReference type="SUPFAM" id="SSF46785">
    <property type="entry name" value="Winged helix' DNA-binding domain"/>
    <property type="match status" value="1"/>
</dbReference>
<name>A0A0J1CYD9_9BURK</name>
<dbReference type="GO" id="GO:0006950">
    <property type="term" value="P:response to stress"/>
    <property type="evidence" value="ECO:0007669"/>
    <property type="project" value="TreeGrafter"/>
</dbReference>
<dbReference type="InterPro" id="IPR039422">
    <property type="entry name" value="MarR/SlyA-like"/>
</dbReference>
<dbReference type="Proteomes" id="UP000035963">
    <property type="component" value="Unassembled WGS sequence"/>
</dbReference>
<dbReference type="Gene3D" id="1.10.10.10">
    <property type="entry name" value="Winged helix-like DNA-binding domain superfamily/Winged helix DNA-binding domain"/>
    <property type="match status" value="1"/>
</dbReference>
<dbReference type="EMBL" id="AEJF01000091">
    <property type="protein sequence ID" value="KLU25555.1"/>
    <property type="molecule type" value="Genomic_DNA"/>
</dbReference>
<keyword evidence="3" id="KW-1185">Reference proteome</keyword>
<dbReference type="PANTHER" id="PTHR33164:SF99">
    <property type="entry name" value="MARR FAMILY REGULATORY PROTEIN"/>
    <property type="match status" value="1"/>
</dbReference>
<proteinExistence type="predicted"/>
<sequence length="136" mass="14620">MAAAGRALTATMMAKVASCGFNDVTPAFSSLMPLLDATGARPSTLAQRAGITKQAISQLVRELETRGYVEQVPDSTDTRAKIVRLTKRGVALHAASAEVRLELQSVALAKLGKSRVSRLRRDLLELAAALEEMRTR</sequence>
<dbReference type="InterPro" id="IPR000835">
    <property type="entry name" value="HTH_MarR-typ"/>
</dbReference>
<feature type="domain" description="HTH marR-type" evidence="1">
    <location>
        <begin position="1"/>
        <end position="128"/>
    </location>
</feature>
<evidence type="ECO:0000313" key="2">
    <source>
        <dbReference type="EMBL" id="KLU25555.1"/>
    </source>
</evidence>
<dbReference type="SMART" id="SM00347">
    <property type="entry name" value="HTH_MARR"/>
    <property type="match status" value="1"/>
</dbReference>
<dbReference type="GO" id="GO:0003700">
    <property type="term" value="F:DNA-binding transcription factor activity"/>
    <property type="evidence" value="ECO:0007669"/>
    <property type="project" value="InterPro"/>
</dbReference>
<gene>
    <name evidence="2" type="ORF">EOS_14360</name>
</gene>
<organism evidence="2 3">
    <name type="scientific">Caballeronia mineralivorans PML1(12)</name>
    <dbReference type="NCBI Taxonomy" id="908627"/>
    <lineage>
        <taxon>Bacteria</taxon>
        <taxon>Pseudomonadati</taxon>
        <taxon>Pseudomonadota</taxon>
        <taxon>Betaproteobacteria</taxon>
        <taxon>Burkholderiales</taxon>
        <taxon>Burkholderiaceae</taxon>
        <taxon>Caballeronia</taxon>
    </lineage>
</organism>
<dbReference type="PROSITE" id="PS50995">
    <property type="entry name" value="HTH_MARR_2"/>
    <property type="match status" value="1"/>
</dbReference>